<dbReference type="GO" id="GO:0004631">
    <property type="term" value="F:phosphomevalonate kinase activity"/>
    <property type="evidence" value="ECO:0007669"/>
    <property type="project" value="UniProtKB-EC"/>
</dbReference>
<evidence type="ECO:0000313" key="7">
    <source>
        <dbReference type="EMBL" id="PVU92115.1"/>
    </source>
</evidence>
<dbReference type="InterPro" id="IPR035102">
    <property type="entry name" value="Phosphomevalonate_kinase"/>
</dbReference>
<dbReference type="InterPro" id="IPR020568">
    <property type="entry name" value="Ribosomal_Su5_D2-typ_SF"/>
</dbReference>
<proteinExistence type="predicted"/>
<sequence>MPSIESEIVVVSTPGKALLFGGYLVLDRNCQGMVIAVDSRVYVAIKAVQSKTFTPNSFSICVKSFQFTDGLWEYTVTKENTTQNLSTINVKSKVKTPENINPFIQTVLETSFLLIQNQSPDALSNFFDSSNTLEIVIGSDNAFYSSALRASSLPDFSGTSLPATSKFNSTGSKISAANKTGLGSSAALVSSLCASLLIFFGVVSATSFDLDFNADARNNAFEKTALDKDLVHSLAQYAHNFAQGKIGSGFDVSSAIYGSQIYRRCTPSLFEPAMDAASAFFCL</sequence>
<name>A0A2T9YIH7_9FUNG</name>
<dbReference type="EMBL" id="MBFR01000173">
    <property type="protein sequence ID" value="PVU92115.1"/>
    <property type="molecule type" value="Genomic_DNA"/>
</dbReference>
<dbReference type="Gene3D" id="3.30.230.10">
    <property type="match status" value="1"/>
</dbReference>
<dbReference type="SUPFAM" id="SSF54211">
    <property type="entry name" value="Ribosomal protein S5 domain 2-like"/>
    <property type="match status" value="1"/>
</dbReference>
<evidence type="ECO:0000256" key="3">
    <source>
        <dbReference type="ARBA" id="ARBA00022679"/>
    </source>
</evidence>
<dbReference type="GO" id="GO:0005777">
    <property type="term" value="C:peroxisome"/>
    <property type="evidence" value="ECO:0007669"/>
    <property type="project" value="TreeGrafter"/>
</dbReference>
<dbReference type="PANTHER" id="PTHR31814">
    <property type="match status" value="1"/>
</dbReference>
<keyword evidence="5" id="KW-0418">Kinase</keyword>
<dbReference type="GO" id="GO:0019287">
    <property type="term" value="P:isopentenyl diphosphate biosynthetic process, mevalonate pathway"/>
    <property type="evidence" value="ECO:0007669"/>
    <property type="project" value="TreeGrafter"/>
</dbReference>
<dbReference type="AlphaFoldDB" id="A0A2T9YIH7"/>
<dbReference type="STRING" id="133385.A0A2T9YIH7"/>
<comment type="caution">
    <text evidence="7">The sequence shown here is derived from an EMBL/GenBank/DDBJ whole genome shotgun (WGS) entry which is preliminary data.</text>
</comment>
<accession>A0A2T9YIH7</accession>
<dbReference type="GO" id="GO:0010142">
    <property type="term" value="P:farnesyl diphosphate biosynthetic process, mevalonate pathway"/>
    <property type="evidence" value="ECO:0007669"/>
    <property type="project" value="TreeGrafter"/>
</dbReference>
<keyword evidence="4" id="KW-0547">Nucleotide-binding</keyword>
<dbReference type="Proteomes" id="UP000245383">
    <property type="component" value="Unassembled WGS sequence"/>
</dbReference>
<dbReference type="InterPro" id="IPR014721">
    <property type="entry name" value="Ribsml_uS5_D2-typ_fold_subgr"/>
</dbReference>
<keyword evidence="8" id="KW-1185">Reference proteome</keyword>
<keyword evidence="6" id="KW-0067">ATP-binding</keyword>
<reference evidence="7 8" key="1">
    <citation type="journal article" date="2018" name="MBio">
        <title>Comparative Genomics Reveals the Core Gene Toolbox for the Fungus-Insect Symbiosis.</title>
        <authorList>
            <person name="Wang Y."/>
            <person name="Stata M."/>
            <person name="Wang W."/>
            <person name="Stajich J.E."/>
            <person name="White M.M."/>
            <person name="Moncalvo J.M."/>
        </authorList>
    </citation>
    <scope>NUCLEOTIDE SEQUENCE [LARGE SCALE GENOMIC DNA]</scope>
    <source>
        <strain evidence="7 8">SWE-8-4</strain>
    </source>
</reference>
<organism evidence="7 8">
    <name type="scientific">Smittium simulii</name>
    <dbReference type="NCBI Taxonomy" id="133385"/>
    <lineage>
        <taxon>Eukaryota</taxon>
        <taxon>Fungi</taxon>
        <taxon>Fungi incertae sedis</taxon>
        <taxon>Zoopagomycota</taxon>
        <taxon>Kickxellomycotina</taxon>
        <taxon>Harpellomycetes</taxon>
        <taxon>Harpellales</taxon>
        <taxon>Legeriomycetaceae</taxon>
        <taxon>Smittium</taxon>
    </lineage>
</organism>
<evidence type="ECO:0000256" key="1">
    <source>
        <dbReference type="ARBA" id="ARBA00005017"/>
    </source>
</evidence>
<protein>
    <recommendedName>
        <fullName evidence="2">phosphomevalonate kinase</fullName>
        <ecNumber evidence="2">2.7.4.2</ecNumber>
    </recommendedName>
</protein>
<dbReference type="OrthoDB" id="10262935at2759"/>
<evidence type="ECO:0000256" key="5">
    <source>
        <dbReference type="ARBA" id="ARBA00022777"/>
    </source>
</evidence>
<evidence type="ECO:0000313" key="8">
    <source>
        <dbReference type="Proteomes" id="UP000245383"/>
    </source>
</evidence>
<dbReference type="GO" id="GO:0005524">
    <property type="term" value="F:ATP binding"/>
    <property type="evidence" value="ECO:0007669"/>
    <property type="project" value="UniProtKB-KW"/>
</dbReference>
<dbReference type="EC" id="2.7.4.2" evidence="2"/>
<comment type="pathway">
    <text evidence="1">Isoprenoid biosynthesis; isopentenyl diphosphate biosynthesis via mevalonate pathway; isopentenyl diphosphate from (R)-mevalonate: step 2/3.</text>
</comment>
<evidence type="ECO:0000256" key="6">
    <source>
        <dbReference type="ARBA" id="ARBA00022840"/>
    </source>
</evidence>
<gene>
    <name evidence="7" type="ORF">BB561_004025</name>
</gene>
<evidence type="ECO:0000256" key="2">
    <source>
        <dbReference type="ARBA" id="ARBA00012958"/>
    </source>
</evidence>
<keyword evidence="3" id="KW-0808">Transferase</keyword>
<evidence type="ECO:0000256" key="4">
    <source>
        <dbReference type="ARBA" id="ARBA00022741"/>
    </source>
</evidence>
<dbReference type="PANTHER" id="PTHR31814:SF2">
    <property type="entry name" value="PHOSPHOMEVALONATE KINASE"/>
    <property type="match status" value="1"/>
</dbReference>